<name>A0A6N6VUG1_9BACT</name>
<dbReference type="InterPro" id="IPR036034">
    <property type="entry name" value="PDZ_sf"/>
</dbReference>
<evidence type="ECO:0000256" key="1">
    <source>
        <dbReference type="SAM" id="Phobius"/>
    </source>
</evidence>
<dbReference type="AlphaFoldDB" id="A0A6N6VUG1"/>
<keyword evidence="1" id="KW-0812">Transmembrane</keyword>
<evidence type="ECO:0000313" key="3">
    <source>
        <dbReference type="Proteomes" id="UP000437748"/>
    </source>
</evidence>
<dbReference type="SUPFAM" id="SSF50156">
    <property type="entry name" value="PDZ domain-like"/>
    <property type="match status" value="1"/>
</dbReference>
<keyword evidence="3" id="KW-1185">Reference proteome</keyword>
<dbReference type="Proteomes" id="UP000437748">
    <property type="component" value="Unassembled WGS sequence"/>
</dbReference>
<organism evidence="2 3">
    <name type="scientific">Silvanigrella paludirubra</name>
    <dbReference type="NCBI Taxonomy" id="2499159"/>
    <lineage>
        <taxon>Bacteria</taxon>
        <taxon>Pseudomonadati</taxon>
        <taxon>Bdellovibrionota</taxon>
        <taxon>Oligoflexia</taxon>
        <taxon>Silvanigrellales</taxon>
        <taxon>Silvanigrellaceae</taxon>
        <taxon>Silvanigrella</taxon>
    </lineage>
</organism>
<keyword evidence="1" id="KW-0472">Membrane</keyword>
<keyword evidence="1" id="KW-1133">Transmembrane helix</keyword>
<evidence type="ECO:0000313" key="2">
    <source>
        <dbReference type="EMBL" id="KAB8039494.1"/>
    </source>
</evidence>
<gene>
    <name evidence="2" type="ORF">GCL60_04360</name>
</gene>
<feature type="transmembrane region" description="Helical" evidence="1">
    <location>
        <begin position="34"/>
        <end position="52"/>
    </location>
</feature>
<dbReference type="EMBL" id="WFLM01000002">
    <property type="protein sequence ID" value="KAB8039494.1"/>
    <property type="molecule type" value="Genomic_DNA"/>
</dbReference>
<dbReference type="RefSeq" id="WP_153418719.1">
    <property type="nucleotide sequence ID" value="NZ_WFLM01000002.1"/>
</dbReference>
<accession>A0A6N6VUG1</accession>
<proteinExistence type="predicted"/>
<evidence type="ECO:0008006" key="4">
    <source>
        <dbReference type="Google" id="ProtNLM"/>
    </source>
</evidence>
<sequence>MTQKTNDQKDISSVSNNNFLKSWNHKNILVFRKYFFICSGIFIGSVILNTIISMKLIKPLKSSNEILVYSASKSSGQSYIQLRKSIISRNILNRSGAIPSEDLDDNPLGLIKNFEEVPCSNQDEKLPVELVGILFTGNPKTNLVTFKDSRVETADVYREGQHIIEYDAYEIYKIASPSAVQLRNQNKKICLFTGSQQRTAAKKPEDISGNEDQVTELDSEFVSEQIGPGFSRILNSARLVPESVNGKTIGFKIYGITSGSLFEKIKLENGDVITSVNGINLEDPSQGFKIYEALQDETNITLQIKRAGGQMTKKVTVR</sequence>
<dbReference type="OrthoDB" id="341285at2"/>
<dbReference type="Gene3D" id="2.30.42.10">
    <property type="match status" value="1"/>
</dbReference>
<reference evidence="2 3" key="1">
    <citation type="submission" date="2019-10" db="EMBL/GenBank/DDBJ databases">
        <title>New species of Slilvanegrellaceae.</title>
        <authorList>
            <person name="Pitt A."/>
            <person name="Hahn M.W."/>
        </authorList>
    </citation>
    <scope>NUCLEOTIDE SEQUENCE [LARGE SCALE GENOMIC DNA]</scope>
    <source>
        <strain evidence="2 3">SP-Ram-0.45-NSY-1</strain>
    </source>
</reference>
<protein>
    <recommendedName>
        <fullName evidence="4">PDZ domain-containing protein</fullName>
    </recommendedName>
</protein>
<comment type="caution">
    <text evidence="2">The sequence shown here is derived from an EMBL/GenBank/DDBJ whole genome shotgun (WGS) entry which is preliminary data.</text>
</comment>